<evidence type="ECO:0000313" key="1">
    <source>
        <dbReference type="EMBL" id="ERZ94984.1"/>
    </source>
</evidence>
<dbReference type="EMBL" id="KI301581">
    <property type="protein sequence ID" value="ERZ94984.1"/>
    <property type="molecule type" value="Genomic_DNA"/>
</dbReference>
<dbReference type="HOGENOM" id="CLU_2759137_0_0_1"/>
<dbReference type="AlphaFoldDB" id="U9SGM9"/>
<reference evidence="1" key="1">
    <citation type="submission" date="2013-07" db="EMBL/GenBank/DDBJ databases">
        <title>The genome of an arbuscular mycorrhizal fungus provides insights into the evolution of the oldest plant symbiosis.</title>
        <authorList>
            <consortium name="DOE Joint Genome Institute"/>
            <person name="Tisserant E."/>
            <person name="Malbreil M."/>
            <person name="Kuo A."/>
            <person name="Kohler A."/>
            <person name="Symeonidi A."/>
            <person name="Balestrini R."/>
            <person name="Charron P."/>
            <person name="Duensing N."/>
            <person name="Frei-dit-Frey N."/>
            <person name="Gianinazzi-Pearson V."/>
            <person name="Gilbert B."/>
            <person name="Handa Y."/>
            <person name="Hijri M."/>
            <person name="Kaul R."/>
            <person name="Kawaguchi M."/>
            <person name="Krajinski F."/>
            <person name="Lammers P."/>
            <person name="Lapierre D."/>
            <person name="Masclaux F.G."/>
            <person name="Murat C."/>
            <person name="Morin E."/>
            <person name="Ndikumana S."/>
            <person name="Pagni M."/>
            <person name="Petitpierre D."/>
            <person name="Requena N."/>
            <person name="Rosikiewicz P."/>
            <person name="Riley R."/>
            <person name="Saito K."/>
            <person name="San Clemente H."/>
            <person name="Shapiro H."/>
            <person name="van Tuinen D."/>
            <person name="Becard G."/>
            <person name="Bonfante P."/>
            <person name="Paszkowski U."/>
            <person name="Shachar-Hill Y."/>
            <person name="Young J.P."/>
            <person name="Sanders I.R."/>
            <person name="Henrissat B."/>
            <person name="Rensing S.A."/>
            <person name="Grigoriev I.V."/>
            <person name="Corradi N."/>
            <person name="Roux C."/>
            <person name="Martin F."/>
        </authorList>
    </citation>
    <scope>NUCLEOTIDE SEQUENCE</scope>
    <source>
        <strain evidence="1">DAOM 197198</strain>
    </source>
</reference>
<protein>
    <submittedName>
        <fullName evidence="1">Uncharacterized protein</fullName>
    </submittedName>
</protein>
<sequence>MLMFTLTDNESLSTCKWDLAPDNLTYWKRFASTTAVQSYHYVVLLGSYDLDGGCLSLTILWDALGPVNAL</sequence>
<accession>U9SGM9</accession>
<name>U9SGM9_RHIID</name>
<organism evidence="1">
    <name type="scientific">Rhizophagus irregularis (strain DAOM 181602 / DAOM 197198 / MUCL 43194)</name>
    <name type="common">Arbuscular mycorrhizal fungus</name>
    <name type="synonym">Glomus intraradices</name>
    <dbReference type="NCBI Taxonomy" id="747089"/>
    <lineage>
        <taxon>Eukaryota</taxon>
        <taxon>Fungi</taxon>
        <taxon>Fungi incertae sedis</taxon>
        <taxon>Mucoromycota</taxon>
        <taxon>Glomeromycotina</taxon>
        <taxon>Glomeromycetes</taxon>
        <taxon>Glomerales</taxon>
        <taxon>Glomeraceae</taxon>
        <taxon>Rhizophagus</taxon>
    </lineage>
</organism>
<gene>
    <name evidence="1" type="ORF">GLOINDRAFT_14072</name>
</gene>
<proteinExistence type="predicted"/>